<dbReference type="PRINTS" id="PR00080">
    <property type="entry name" value="SDRFAMILY"/>
</dbReference>
<dbReference type="Proteomes" id="UP000005408">
    <property type="component" value="Unassembled WGS sequence"/>
</dbReference>
<dbReference type="EnsemblMetazoa" id="G22534.1">
    <property type="protein sequence ID" value="G22534.1:cds"/>
    <property type="gene ID" value="G22534"/>
</dbReference>
<dbReference type="AlphaFoldDB" id="A0A8W8K5H4"/>
<evidence type="ECO:0000256" key="1">
    <source>
        <dbReference type="ARBA" id="ARBA00022857"/>
    </source>
</evidence>
<dbReference type="SUPFAM" id="SSF51735">
    <property type="entry name" value="NAD(P)-binding Rossmann-fold domains"/>
    <property type="match status" value="2"/>
</dbReference>
<evidence type="ECO:0008006" key="6">
    <source>
        <dbReference type="Google" id="ProtNLM"/>
    </source>
</evidence>
<accession>A0A8W8K5H4</accession>
<keyword evidence="2" id="KW-0560">Oxidoreductase</keyword>
<evidence type="ECO:0000313" key="4">
    <source>
        <dbReference type="EnsemblMetazoa" id="G22534.1:cds"/>
    </source>
</evidence>
<dbReference type="InterPro" id="IPR002347">
    <property type="entry name" value="SDR_fam"/>
</dbReference>
<dbReference type="GO" id="GO:0016491">
    <property type="term" value="F:oxidoreductase activity"/>
    <property type="evidence" value="ECO:0007669"/>
    <property type="project" value="UniProtKB-KW"/>
</dbReference>
<keyword evidence="5" id="KW-1185">Reference proteome</keyword>
<dbReference type="PANTHER" id="PTHR43544:SF7">
    <property type="entry name" value="NADB-LER2"/>
    <property type="match status" value="1"/>
</dbReference>
<comment type="similarity">
    <text evidence="3">Belongs to the short-chain dehydrogenases/reductases (SDR) family.</text>
</comment>
<dbReference type="Gene3D" id="3.40.50.720">
    <property type="entry name" value="NAD(P)-binding Rossmann-like Domain"/>
    <property type="match status" value="2"/>
</dbReference>
<organism evidence="4 5">
    <name type="scientific">Magallana gigas</name>
    <name type="common">Pacific oyster</name>
    <name type="synonym">Crassostrea gigas</name>
    <dbReference type="NCBI Taxonomy" id="29159"/>
    <lineage>
        <taxon>Eukaryota</taxon>
        <taxon>Metazoa</taxon>
        <taxon>Spiralia</taxon>
        <taxon>Lophotrochozoa</taxon>
        <taxon>Mollusca</taxon>
        <taxon>Bivalvia</taxon>
        <taxon>Autobranchia</taxon>
        <taxon>Pteriomorphia</taxon>
        <taxon>Ostreida</taxon>
        <taxon>Ostreoidea</taxon>
        <taxon>Ostreidae</taxon>
        <taxon>Magallana</taxon>
    </lineage>
</organism>
<name>A0A8W8K5H4_MAGGI</name>
<protein>
    <recommendedName>
        <fullName evidence="6">C-factor</fullName>
    </recommendedName>
</protein>
<sequence length="293" mass="31415">MLPPRSVLITGASRGLGLEFVKQFLQVPTPPEFLFATCRNPDNAKELQEVAKSSSSITIMKLDVSEMNTIEEAKKLVESKVGAGGLNLLINNAGINKKVTLETVTPDMMLDTFNINVNGPLFTTKAFLPLLLQAAESSTPINPSSAVVNISTIVASIALNESTTYLEYRVSKAFLPLLLQAARSSTPSNPSSAIVNMSSIMSSIARTVTSDAVEYRVSKSALNMLTKILHNELKDKGIHVGCLHPGWVQTDMGTAKAPVTVSQSVCGCIQVMSNMNAENACVLTDYTGNPLPW</sequence>
<dbReference type="CDD" id="cd05325">
    <property type="entry name" value="carb_red_sniffer_like_SDR_c"/>
    <property type="match status" value="1"/>
</dbReference>
<dbReference type="PRINTS" id="PR00081">
    <property type="entry name" value="GDHRDH"/>
</dbReference>
<dbReference type="Pfam" id="PF00106">
    <property type="entry name" value="adh_short"/>
    <property type="match status" value="1"/>
</dbReference>
<dbReference type="PANTHER" id="PTHR43544">
    <property type="entry name" value="SHORT-CHAIN DEHYDROGENASE/REDUCTASE"/>
    <property type="match status" value="1"/>
</dbReference>
<evidence type="ECO:0000256" key="2">
    <source>
        <dbReference type="ARBA" id="ARBA00023002"/>
    </source>
</evidence>
<dbReference type="InterPro" id="IPR036291">
    <property type="entry name" value="NAD(P)-bd_dom_sf"/>
</dbReference>
<keyword evidence="1" id="KW-0521">NADP</keyword>
<dbReference type="InterPro" id="IPR051468">
    <property type="entry name" value="Fungal_SecMetab_SDRs"/>
</dbReference>
<dbReference type="GO" id="GO:0005737">
    <property type="term" value="C:cytoplasm"/>
    <property type="evidence" value="ECO:0007669"/>
    <property type="project" value="TreeGrafter"/>
</dbReference>
<evidence type="ECO:0000256" key="3">
    <source>
        <dbReference type="RuleBase" id="RU000363"/>
    </source>
</evidence>
<proteinExistence type="inferred from homology"/>
<evidence type="ECO:0000313" key="5">
    <source>
        <dbReference type="Proteomes" id="UP000005408"/>
    </source>
</evidence>
<reference evidence="4" key="1">
    <citation type="submission" date="2022-08" db="UniProtKB">
        <authorList>
            <consortium name="EnsemblMetazoa"/>
        </authorList>
    </citation>
    <scope>IDENTIFICATION</scope>
    <source>
        <strain evidence="4">05x7-T-G4-1.051#20</strain>
    </source>
</reference>